<accession>A0A0G1QHL2</accession>
<sequence>MNYDAFKKLFEKYVPISSMAYDGVAEEIMVGAVKDFPDFQLVLGRLDSEVFWLAIFDDDNPKINIVDGVAVPAKKGAVATLLVSPSSDHHKDRKGNRLEIRSHSFEGVAWEGMRAYTDDPKTLRLSRLFNRLYSEVLGLAEKGAEELGSS</sequence>
<organism evidence="1 2">
    <name type="scientific">Berkelbacteria bacterium GW2011_GWA2_46_7</name>
    <dbReference type="NCBI Taxonomy" id="1618335"/>
    <lineage>
        <taxon>Bacteria</taxon>
        <taxon>Candidatus Berkelbacteria</taxon>
    </lineage>
</organism>
<dbReference type="Proteomes" id="UP000034487">
    <property type="component" value="Unassembled WGS sequence"/>
</dbReference>
<evidence type="ECO:0000313" key="1">
    <source>
        <dbReference type="EMBL" id="KKU44484.1"/>
    </source>
</evidence>
<dbReference type="EMBL" id="LCMV01000003">
    <property type="protein sequence ID" value="KKU44484.1"/>
    <property type="molecule type" value="Genomic_DNA"/>
</dbReference>
<reference evidence="1 2" key="1">
    <citation type="journal article" date="2015" name="Nature">
        <title>rRNA introns, odd ribosomes, and small enigmatic genomes across a large radiation of phyla.</title>
        <authorList>
            <person name="Brown C.T."/>
            <person name="Hug L.A."/>
            <person name="Thomas B.C."/>
            <person name="Sharon I."/>
            <person name="Castelle C.J."/>
            <person name="Singh A."/>
            <person name="Wilkins M.J."/>
            <person name="Williams K.H."/>
            <person name="Banfield J.F."/>
        </authorList>
    </citation>
    <scope>NUCLEOTIDE SEQUENCE [LARGE SCALE GENOMIC DNA]</scope>
</reference>
<evidence type="ECO:0000313" key="2">
    <source>
        <dbReference type="Proteomes" id="UP000034487"/>
    </source>
</evidence>
<comment type="caution">
    <text evidence="1">The sequence shown here is derived from an EMBL/GenBank/DDBJ whole genome shotgun (WGS) entry which is preliminary data.</text>
</comment>
<proteinExistence type="predicted"/>
<protein>
    <submittedName>
        <fullName evidence="1">Uncharacterized protein</fullName>
    </submittedName>
</protein>
<name>A0A0G1QHL2_9BACT</name>
<dbReference type="AlphaFoldDB" id="A0A0G1QHL2"/>
<gene>
    <name evidence="1" type="ORF">UX60_C0003G0002</name>
</gene>